<keyword evidence="3" id="KW-1185">Reference proteome</keyword>
<accession>A0A286FBS8</accession>
<keyword evidence="2" id="KW-0540">Nuclease</keyword>
<reference evidence="3" key="1">
    <citation type="submission" date="2017-09" db="EMBL/GenBank/DDBJ databases">
        <authorList>
            <person name="Varghese N."/>
            <person name="Submissions S."/>
        </authorList>
    </citation>
    <scope>NUCLEOTIDE SEQUENCE [LARGE SCALE GENOMIC DNA]</scope>
    <source>
        <strain evidence="3">DSM 29961</strain>
    </source>
</reference>
<dbReference type="AlphaFoldDB" id="A0A286FBS8"/>
<dbReference type="GO" id="GO:0008270">
    <property type="term" value="F:zinc ion binding"/>
    <property type="evidence" value="ECO:0007669"/>
    <property type="project" value="InterPro"/>
</dbReference>
<dbReference type="SMART" id="SM00507">
    <property type="entry name" value="HNHc"/>
    <property type="match status" value="1"/>
</dbReference>
<proteinExistence type="predicted"/>
<feature type="domain" description="HNH nuclease" evidence="1">
    <location>
        <begin position="11"/>
        <end position="66"/>
    </location>
</feature>
<dbReference type="Gene3D" id="1.10.30.50">
    <property type="match status" value="1"/>
</dbReference>
<protein>
    <submittedName>
        <fullName evidence="2">HNH endonuclease</fullName>
    </submittedName>
</protein>
<dbReference type="InterPro" id="IPR003615">
    <property type="entry name" value="HNH_nuc"/>
</dbReference>
<dbReference type="PANTHER" id="PTHR33877:SF1">
    <property type="entry name" value="TYPE IV METHYL-DIRECTED RESTRICTION ENZYME ECOKMCRA"/>
    <property type="match status" value="1"/>
</dbReference>
<keyword evidence="2" id="KW-0255">Endonuclease</keyword>
<keyword evidence="2" id="KW-0378">Hydrolase</keyword>
<evidence type="ECO:0000259" key="1">
    <source>
        <dbReference type="SMART" id="SM00507"/>
    </source>
</evidence>
<evidence type="ECO:0000313" key="3">
    <source>
        <dbReference type="Proteomes" id="UP000219452"/>
    </source>
</evidence>
<dbReference type="InterPro" id="IPR002711">
    <property type="entry name" value="HNH"/>
</dbReference>
<dbReference type="GO" id="GO:0003676">
    <property type="term" value="F:nucleic acid binding"/>
    <property type="evidence" value="ECO:0007669"/>
    <property type="project" value="InterPro"/>
</dbReference>
<dbReference type="CDD" id="cd00085">
    <property type="entry name" value="HNHc"/>
    <property type="match status" value="1"/>
</dbReference>
<dbReference type="GO" id="GO:0004519">
    <property type="term" value="F:endonuclease activity"/>
    <property type="evidence" value="ECO:0007669"/>
    <property type="project" value="UniProtKB-KW"/>
</dbReference>
<evidence type="ECO:0000313" key="2">
    <source>
        <dbReference type="EMBL" id="SOD80687.1"/>
    </source>
</evidence>
<dbReference type="InterPro" id="IPR052892">
    <property type="entry name" value="NA-targeting_endonuclease"/>
</dbReference>
<name>A0A286FBS8_9BACT</name>
<organism evidence="2 3">
    <name type="scientific">Spirosoma fluviale</name>
    <dbReference type="NCBI Taxonomy" id="1597977"/>
    <lineage>
        <taxon>Bacteria</taxon>
        <taxon>Pseudomonadati</taxon>
        <taxon>Bacteroidota</taxon>
        <taxon>Cytophagia</taxon>
        <taxon>Cytophagales</taxon>
        <taxon>Cytophagaceae</taxon>
        <taxon>Spirosoma</taxon>
    </lineage>
</organism>
<dbReference type="EMBL" id="OCNH01000001">
    <property type="protein sequence ID" value="SOD80687.1"/>
    <property type="molecule type" value="Genomic_DNA"/>
</dbReference>
<dbReference type="OrthoDB" id="963483at2"/>
<gene>
    <name evidence="2" type="ORF">SAMN06269250_1526</name>
</gene>
<dbReference type="Pfam" id="PF01844">
    <property type="entry name" value="HNH"/>
    <property type="match status" value="1"/>
</dbReference>
<sequence>MPTNNIPVSAIVRKRVAHRASYICEYCLAQDEGSFIGFEVDHIISRKHNGSNEDSNLAYSCPDCNRNKGTDLASIDWNTRDIVRFFNPRTDIWAEHFRLSEGFIEPITVIGKVTVDIFRFNDKIRLPDRGIF</sequence>
<dbReference type="RefSeq" id="WP_097125156.1">
    <property type="nucleotide sequence ID" value="NZ_OCNH01000001.1"/>
</dbReference>
<dbReference type="Proteomes" id="UP000219452">
    <property type="component" value="Unassembled WGS sequence"/>
</dbReference>
<dbReference type="PANTHER" id="PTHR33877">
    <property type="entry name" value="SLL1193 PROTEIN"/>
    <property type="match status" value="1"/>
</dbReference>